<dbReference type="Proteomes" id="UP000291236">
    <property type="component" value="Chromosome"/>
</dbReference>
<keyword evidence="3" id="KW-1185">Reference proteome</keyword>
<protein>
    <recommendedName>
        <fullName evidence="4">Amino acid transporter</fullName>
    </recommendedName>
</protein>
<feature type="transmembrane region" description="Helical" evidence="1">
    <location>
        <begin position="409"/>
        <end position="428"/>
    </location>
</feature>
<feature type="transmembrane region" description="Helical" evidence="1">
    <location>
        <begin position="448"/>
        <end position="465"/>
    </location>
</feature>
<evidence type="ECO:0008006" key="4">
    <source>
        <dbReference type="Google" id="ProtNLM"/>
    </source>
</evidence>
<proteinExistence type="predicted"/>
<evidence type="ECO:0000313" key="3">
    <source>
        <dbReference type="Proteomes" id="UP000291236"/>
    </source>
</evidence>
<accession>A0A4P2VRQ6</accession>
<reference evidence="2 3" key="1">
    <citation type="submission" date="2018-12" db="EMBL/GenBank/DDBJ databases">
        <title>Rubrispira sanarue gen. nov., sp., nov., a member of the order Silvanigrellales, isolated from a brackish lake in Hamamatsu Japan.</title>
        <authorList>
            <person name="Maejima Y."/>
            <person name="Iino T."/>
            <person name="Muraguchi Y."/>
            <person name="Fukuda K."/>
            <person name="Nojiri H."/>
            <person name="Ohkuma M."/>
            <person name="Moriuchi R."/>
            <person name="Dohra H."/>
            <person name="Kimbara K."/>
            <person name="Shintani M."/>
        </authorList>
    </citation>
    <scope>NUCLEOTIDE SEQUENCE [LARGE SCALE GENOMIC DNA]</scope>
    <source>
        <strain evidence="2 3">RF1110005</strain>
    </source>
</reference>
<keyword evidence="1" id="KW-0472">Membrane</keyword>
<feature type="transmembrane region" description="Helical" evidence="1">
    <location>
        <begin position="288"/>
        <end position="311"/>
    </location>
</feature>
<evidence type="ECO:0000256" key="1">
    <source>
        <dbReference type="SAM" id="Phobius"/>
    </source>
</evidence>
<dbReference type="EMBL" id="AP019368">
    <property type="protein sequence ID" value="BBH51855.1"/>
    <property type="molecule type" value="Genomic_DNA"/>
</dbReference>
<keyword evidence="1" id="KW-0812">Transmembrane</keyword>
<feature type="transmembrane region" description="Helical" evidence="1">
    <location>
        <begin position="345"/>
        <end position="366"/>
    </location>
</feature>
<feature type="transmembrane region" description="Helical" evidence="1">
    <location>
        <begin position="165"/>
        <end position="185"/>
    </location>
</feature>
<feature type="transmembrane region" description="Helical" evidence="1">
    <location>
        <begin position="235"/>
        <end position="255"/>
    </location>
</feature>
<name>A0A4P2VRQ6_FLUSA</name>
<feature type="transmembrane region" description="Helical" evidence="1">
    <location>
        <begin position="386"/>
        <end position="403"/>
    </location>
</feature>
<feature type="transmembrane region" description="Helical" evidence="1">
    <location>
        <begin position="471"/>
        <end position="488"/>
    </location>
</feature>
<sequence length="662" mass="73447">MDQNKTNKNKTEDQSHPFISKLSYFLTKSFHVKNDTSPKKVEKTHHWFSVLCLTGVDYFSTLAYQPGIALLAVAVLAPFATLLLVLLTLFGAVPTYIEVAKRSYTGQGSIAMLENLLAGWSGKFVVLALIAFAVTDFFITMTLSASDAASHIIENPLINVYLGHSSLNIAICLIILLGIVFFIGFKEAINVAIASTIPFLLLTLIVLAKSTFVIYQDPVLIYEWISNPIFKVDWLGLFCISALAFPKLALGLSGFETGVAVMPLIQNGKGVEANQRPPVKRIEGTRKLLVCSAVIMSVYLIASSIVTSILLKQSQVMDGAEASGRALSFLAHKYVGNVFGTVYDISTIIILWFAGASAMAGLLNVIPRYLPRFGMAPRWVEMRRPLVVLITVICLIILIIFKANVNAQAGAYATGVLALILSASVAVALSVRKEAILQKNFKIRLKSYYFWLVSAVFAFTLIDNVNSRPDGLIIAFVFFLAILFASAVSRWRRAFELRVESHKFMNDESIALWSTITDKKVNLVPISSGDKAWFKRKEEKIKKNYKCTEPLAFLAVTLRDDRSEFVAPLFIKVTKMEDNSENYFIEVSGAVAIPNTVAYISEQIDPIAIYLGLARKNAMEQAIFYVLFGEGEIGIITYKVLVQYWESTEEDDIRPVIFLMSE</sequence>
<evidence type="ECO:0000313" key="2">
    <source>
        <dbReference type="EMBL" id="BBH51855.1"/>
    </source>
</evidence>
<dbReference type="OrthoDB" id="232755at2"/>
<dbReference type="AlphaFoldDB" id="A0A4P2VRQ6"/>
<gene>
    <name evidence="2" type="ORF">JCM31447_02780</name>
</gene>
<dbReference type="RefSeq" id="WP_130605788.1">
    <property type="nucleotide sequence ID" value="NZ_AP019368.1"/>
</dbReference>
<feature type="transmembrane region" description="Helical" evidence="1">
    <location>
        <begin position="124"/>
        <end position="145"/>
    </location>
</feature>
<feature type="transmembrane region" description="Helical" evidence="1">
    <location>
        <begin position="197"/>
        <end position="215"/>
    </location>
</feature>
<feature type="transmembrane region" description="Helical" evidence="1">
    <location>
        <begin position="70"/>
        <end position="93"/>
    </location>
</feature>
<keyword evidence="1" id="KW-1133">Transmembrane helix</keyword>
<dbReference type="KEGG" id="sbf:JCM31447_02780"/>
<organism evidence="2 3">
    <name type="scientific">Fluviispira sanaruensis</name>
    <dbReference type="NCBI Taxonomy" id="2493639"/>
    <lineage>
        <taxon>Bacteria</taxon>
        <taxon>Pseudomonadati</taxon>
        <taxon>Bdellovibrionota</taxon>
        <taxon>Oligoflexia</taxon>
        <taxon>Silvanigrellales</taxon>
        <taxon>Silvanigrellaceae</taxon>
        <taxon>Fluviispira</taxon>
    </lineage>
</organism>
<feature type="transmembrane region" description="Helical" evidence="1">
    <location>
        <begin position="47"/>
        <end position="64"/>
    </location>
</feature>